<sequence>MRRQGVIQRWDDGKGFGFIRPHDGGPDLFVHASACQLRQTQRPAPGVEVSFETERGRDGRAQAAGVLPLHGWPTMDALPAGAVEQRRRNADEARAARPQRASASRSERPQRGGPSLRVAGLSIAALLLVLIVATATHRLPGWIWAWHAATSLLCFALYAADKSAAQAGRWRTPESTLLTFGLIGGWPGAIAAHHLLRHKSVKPSFRAAFHLTVVVQLVALSWLAWKGLRI</sequence>
<feature type="transmembrane region" description="Helical" evidence="3">
    <location>
        <begin position="207"/>
        <end position="225"/>
    </location>
</feature>
<dbReference type="GO" id="GO:0003676">
    <property type="term" value="F:nucleic acid binding"/>
    <property type="evidence" value="ECO:0007669"/>
    <property type="project" value="InterPro"/>
</dbReference>
<evidence type="ECO:0000313" key="7">
    <source>
        <dbReference type="Proteomes" id="UP000323522"/>
    </source>
</evidence>
<dbReference type="Gene3D" id="2.40.50.140">
    <property type="entry name" value="Nucleic acid-binding proteins"/>
    <property type="match status" value="1"/>
</dbReference>
<evidence type="ECO:0000313" key="5">
    <source>
        <dbReference type="EMBL" id="MET3603800.1"/>
    </source>
</evidence>
<dbReference type="Pfam" id="PF00313">
    <property type="entry name" value="CSD"/>
    <property type="match status" value="1"/>
</dbReference>
<dbReference type="OrthoDB" id="72963at2"/>
<feature type="domain" description="CSD" evidence="4">
    <location>
        <begin position="2"/>
        <end position="68"/>
    </location>
</feature>
<dbReference type="EMBL" id="CP035708">
    <property type="protein sequence ID" value="QEM99477.1"/>
    <property type="molecule type" value="Genomic_DNA"/>
</dbReference>
<dbReference type="Proteomes" id="UP001549111">
    <property type="component" value="Unassembled WGS sequence"/>
</dbReference>
<dbReference type="PROSITE" id="PS51857">
    <property type="entry name" value="CSD_2"/>
    <property type="match status" value="1"/>
</dbReference>
<evidence type="ECO:0000256" key="2">
    <source>
        <dbReference type="SAM" id="MobiDB-lite"/>
    </source>
</evidence>
<dbReference type="GO" id="GO:0005829">
    <property type="term" value="C:cytosol"/>
    <property type="evidence" value="ECO:0007669"/>
    <property type="project" value="UniProtKB-ARBA"/>
</dbReference>
<dbReference type="KEGG" id="snn:EWH46_00955"/>
<keyword evidence="3" id="KW-1133">Transmembrane helix</keyword>
<dbReference type="PROSITE" id="PS00352">
    <property type="entry name" value="CSD_1"/>
    <property type="match status" value="1"/>
</dbReference>
<dbReference type="PANTHER" id="PTHR46565:SF20">
    <property type="entry name" value="COLD SHOCK DOMAIN-CONTAINING PROTEIN 4"/>
    <property type="match status" value="1"/>
</dbReference>
<dbReference type="SMART" id="SM00357">
    <property type="entry name" value="CSP"/>
    <property type="match status" value="1"/>
</dbReference>
<reference evidence="5 8" key="2">
    <citation type="submission" date="2024-06" db="EMBL/GenBank/DDBJ databases">
        <title>Genomic Encyclopedia of Type Strains, Phase IV (KMG-IV): sequencing the most valuable type-strain genomes for metagenomic binning, comparative biology and taxonomic classification.</title>
        <authorList>
            <person name="Goeker M."/>
        </authorList>
    </citation>
    <scope>NUCLEOTIDE SEQUENCE [LARGE SCALE GENOMIC DNA]</scope>
    <source>
        <strain evidence="5 8">D-501</strain>
    </source>
</reference>
<dbReference type="CDD" id="cd04458">
    <property type="entry name" value="CSP_CDS"/>
    <property type="match status" value="1"/>
</dbReference>
<dbReference type="EMBL" id="JBEPLS010000005">
    <property type="protein sequence ID" value="MET3603800.1"/>
    <property type="molecule type" value="Genomic_DNA"/>
</dbReference>
<protein>
    <submittedName>
        <fullName evidence="6">DUF1294 domain-containing protein</fullName>
    </submittedName>
    <submittedName>
        <fullName evidence="5">Uncharacterized membrane protein YsdA (DUF1294 family)/cold shock CspA family protein</fullName>
    </submittedName>
</protein>
<dbReference type="InterPro" id="IPR011129">
    <property type="entry name" value="CSD"/>
</dbReference>
<dbReference type="SUPFAM" id="SSF50249">
    <property type="entry name" value="Nucleic acid-binding proteins"/>
    <property type="match status" value="1"/>
</dbReference>
<dbReference type="Pfam" id="PF06961">
    <property type="entry name" value="DUF1294"/>
    <property type="match status" value="1"/>
</dbReference>
<dbReference type="InterPro" id="IPR019844">
    <property type="entry name" value="CSD_CS"/>
</dbReference>
<keyword evidence="3" id="KW-0812">Transmembrane</keyword>
<dbReference type="InterPro" id="IPR012340">
    <property type="entry name" value="NA-bd_OB-fold"/>
</dbReference>
<feature type="transmembrane region" description="Helical" evidence="3">
    <location>
        <begin position="176"/>
        <end position="195"/>
    </location>
</feature>
<evidence type="ECO:0000256" key="3">
    <source>
        <dbReference type="SAM" id="Phobius"/>
    </source>
</evidence>
<dbReference type="PANTHER" id="PTHR46565">
    <property type="entry name" value="COLD SHOCK DOMAIN PROTEIN 2"/>
    <property type="match status" value="1"/>
</dbReference>
<feature type="transmembrane region" description="Helical" evidence="3">
    <location>
        <begin position="141"/>
        <end position="160"/>
    </location>
</feature>
<reference evidence="6 7" key="1">
    <citation type="submission" date="2019-02" db="EMBL/GenBank/DDBJ databases">
        <title>Complete Genome Sequence and Methylome Analysis of Sphaerotilus natans subsp. sulfidivorans D-507.</title>
        <authorList>
            <person name="Fomenkov A."/>
            <person name="Gridneva E."/>
            <person name="Smolyakov D."/>
            <person name="Dubinina G."/>
            <person name="Vincze T."/>
            <person name="Grabovich M."/>
            <person name="Roberts R.J."/>
        </authorList>
    </citation>
    <scope>NUCLEOTIDE SEQUENCE [LARGE SCALE GENOMIC DNA]</scope>
    <source>
        <strain evidence="6 7">D-507</strain>
    </source>
</reference>
<evidence type="ECO:0000313" key="6">
    <source>
        <dbReference type="EMBL" id="QEM99477.1"/>
    </source>
</evidence>
<proteinExistence type="predicted"/>
<dbReference type="Proteomes" id="UP000323522">
    <property type="component" value="Chromosome"/>
</dbReference>
<comment type="subcellular location">
    <subcellularLocation>
        <location evidence="1">Cytoplasm</location>
    </subcellularLocation>
</comment>
<dbReference type="InterPro" id="IPR010718">
    <property type="entry name" value="DUF1294"/>
</dbReference>
<name>A0A5C1PVU8_9BURK</name>
<feature type="region of interest" description="Disordered" evidence="2">
    <location>
        <begin position="84"/>
        <end position="114"/>
    </location>
</feature>
<feature type="transmembrane region" description="Helical" evidence="3">
    <location>
        <begin position="115"/>
        <end position="135"/>
    </location>
</feature>
<accession>A0A5C1PVU8</accession>
<feature type="compositionally biased region" description="Basic and acidic residues" evidence="2">
    <location>
        <begin position="84"/>
        <end position="95"/>
    </location>
</feature>
<evidence type="ECO:0000259" key="4">
    <source>
        <dbReference type="PROSITE" id="PS51857"/>
    </source>
</evidence>
<dbReference type="RefSeq" id="WP_149502247.1">
    <property type="nucleotide sequence ID" value="NZ_CP035708.1"/>
</dbReference>
<keyword evidence="8" id="KW-1185">Reference proteome</keyword>
<evidence type="ECO:0000313" key="8">
    <source>
        <dbReference type="Proteomes" id="UP001549111"/>
    </source>
</evidence>
<evidence type="ECO:0000256" key="1">
    <source>
        <dbReference type="RuleBase" id="RU000408"/>
    </source>
</evidence>
<organism evidence="6 7">
    <name type="scientific">Sphaerotilus sulfidivorans</name>
    <dbReference type="NCBI Taxonomy" id="639200"/>
    <lineage>
        <taxon>Bacteria</taxon>
        <taxon>Pseudomonadati</taxon>
        <taxon>Pseudomonadota</taxon>
        <taxon>Betaproteobacteria</taxon>
        <taxon>Burkholderiales</taxon>
        <taxon>Sphaerotilaceae</taxon>
        <taxon>Sphaerotilus</taxon>
    </lineage>
</organism>
<dbReference type="AlphaFoldDB" id="A0A5C1PVU8"/>
<keyword evidence="3" id="KW-0472">Membrane</keyword>
<gene>
    <name evidence="5" type="ORF">ABIC99_001613</name>
    <name evidence="6" type="ORF">EWH46_00955</name>
</gene>
<dbReference type="InterPro" id="IPR002059">
    <property type="entry name" value="CSP_DNA-bd"/>
</dbReference>